<proteinExistence type="predicted"/>
<gene>
    <name evidence="2" type="ORF">DYB25_005802</name>
</gene>
<name>A0A397C9D9_APHAT</name>
<evidence type="ECO:0000313" key="2">
    <source>
        <dbReference type="EMBL" id="RHY38398.1"/>
    </source>
</evidence>
<accession>A0A397C9D9</accession>
<evidence type="ECO:0000313" key="3">
    <source>
        <dbReference type="Proteomes" id="UP000266239"/>
    </source>
</evidence>
<feature type="non-terminal residue" evidence="2">
    <location>
        <position position="1"/>
    </location>
</feature>
<sequence>SKRVPPLSDEERGRRAADRAEKRADARRLMQQRPLRRFQIESKPWNGFTKADLKLVDPPTPAQRD</sequence>
<reference evidence="2 3" key="1">
    <citation type="submission" date="2018-08" db="EMBL/GenBank/DDBJ databases">
        <title>Aphanomyces genome sequencing and annotation.</title>
        <authorList>
            <person name="Minardi D."/>
            <person name="Oidtmann B."/>
            <person name="Van Der Giezen M."/>
            <person name="Studholme D.J."/>
        </authorList>
    </citation>
    <scope>NUCLEOTIDE SEQUENCE [LARGE SCALE GENOMIC DNA]</scope>
    <source>
        <strain evidence="2 3">Yx</strain>
    </source>
</reference>
<feature type="region of interest" description="Disordered" evidence="1">
    <location>
        <begin position="1"/>
        <end position="65"/>
    </location>
</feature>
<feature type="compositionally biased region" description="Basic and acidic residues" evidence="1">
    <location>
        <begin position="9"/>
        <end position="28"/>
    </location>
</feature>
<dbReference type="Proteomes" id="UP000266239">
    <property type="component" value="Unassembled WGS sequence"/>
</dbReference>
<protein>
    <submittedName>
        <fullName evidence="2">Uncharacterized protein</fullName>
    </submittedName>
</protein>
<comment type="caution">
    <text evidence="2">The sequence shown here is derived from an EMBL/GenBank/DDBJ whole genome shotgun (WGS) entry which is preliminary data.</text>
</comment>
<dbReference type="EMBL" id="QUTA01000046">
    <property type="protein sequence ID" value="RHY38398.1"/>
    <property type="molecule type" value="Genomic_DNA"/>
</dbReference>
<dbReference type="AlphaFoldDB" id="A0A397C9D9"/>
<evidence type="ECO:0000256" key="1">
    <source>
        <dbReference type="SAM" id="MobiDB-lite"/>
    </source>
</evidence>
<organism evidence="2 3">
    <name type="scientific">Aphanomyces astaci</name>
    <name type="common">Crayfish plague agent</name>
    <dbReference type="NCBI Taxonomy" id="112090"/>
    <lineage>
        <taxon>Eukaryota</taxon>
        <taxon>Sar</taxon>
        <taxon>Stramenopiles</taxon>
        <taxon>Oomycota</taxon>
        <taxon>Saprolegniomycetes</taxon>
        <taxon>Saprolegniales</taxon>
        <taxon>Verrucalvaceae</taxon>
        <taxon>Aphanomyces</taxon>
    </lineage>
</organism>